<name>A0A5D3WHH1_9BACT</name>
<evidence type="ECO:0000256" key="9">
    <source>
        <dbReference type="SAM" id="Coils"/>
    </source>
</evidence>
<evidence type="ECO:0000256" key="2">
    <source>
        <dbReference type="ARBA" id="ARBA00012438"/>
    </source>
</evidence>
<dbReference type="CDD" id="cd00130">
    <property type="entry name" value="PAS"/>
    <property type="match status" value="1"/>
</dbReference>
<feature type="transmembrane region" description="Helical" evidence="10">
    <location>
        <begin position="357"/>
        <end position="379"/>
    </location>
</feature>
<dbReference type="Gene3D" id="3.30.565.10">
    <property type="entry name" value="Histidine kinase-like ATPase, C-terminal domain"/>
    <property type="match status" value="1"/>
</dbReference>
<keyword evidence="15" id="KW-1185">Reference proteome</keyword>
<dbReference type="SMART" id="SM00387">
    <property type="entry name" value="HATPase_c"/>
    <property type="match status" value="1"/>
</dbReference>
<dbReference type="InterPro" id="IPR003661">
    <property type="entry name" value="HisK_dim/P_dom"/>
</dbReference>
<feature type="domain" description="PAS" evidence="12">
    <location>
        <begin position="392"/>
        <end position="462"/>
    </location>
</feature>
<keyword evidence="10" id="KW-1133">Transmembrane helix</keyword>
<dbReference type="InterPro" id="IPR013767">
    <property type="entry name" value="PAS_fold"/>
</dbReference>
<dbReference type="InterPro" id="IPR036097">
    <property type="entry name" value="HisK_dim/P_sf"/>
</dbReference>
<evidence type="ECO:0000313" key="15">
    <source>
        <dbReference type="Proteomes" id="UP000324159"/>
    </source>
</evidence>
<dbReference type="GO" id="GO:0005524">
    <property type="term" value="F:ATP binding"/>
    <property type="evidence" value="ECO:0007669"/>
    <property type="project" value="UniProtKB-KW"/>
</dbReference>
<keyword evidence="7" id="KW-0067">ATP-binding</keyword>
<dbReference type="NCBIfam" id="TIGR00229">
    <property type="entry name" value="sensory_box"/>
    <property type="match status" value="1"/>
</dbReference>
<evidence type="ECO:0000256" key="10">
    <source>
        <dbReference type="SAM" id="Phobius"/>
    </source>
</evidence>
<dbReference type="SUPFAM" id="SSF47384">
    <property type="entry name" value="Homodimeric domain of signal transducing histidine kinase"/>
    <property type="match status" value="1"/>
</dbReference>
<keyword evidence="6" id="KW-0418">Kinase</keyword>
<organism evidence="14 15">
    <name type="scientific">Geothermobacter ehrlichii</name>
    <dbReference type="NCBI Taxonomy" id="213224"/>
    <lineage>
        <taxon>Bacteria</taxon>
        <taxon>Pseudomonadati</taxon>
        <taxon>Thermodesulfobacteriota</taxon>
        <taxon>Desulfuromonadia</taxon>
        <taxon>Desulfuromonadales</taxon>
        <taxon>Geothermobacteraceae</taxon>
        <taxon>Geothermobacter</taxon>
    </lineage>
</organism>
<keyword evidence="10" id="KW-0472">Membrane</keyword>
<keyword evidence="3" id="KW-0597">Phosphoprotein</keyword>
<proteinExistence type="predicted"/>
<dbReference type="InterPro" id="IPR003594">
    <property type="entry name" value="HATPase_dom"/>
</dbReference>
<dbReference type="AlphaFoldDB" id="A0A5D3WHH1"/>
<dbReference type="SUPFAM" id="SSF55874">
    <property type="entry name" value="ATPase domain of HSP90 chaperone/DNA topoisomerase II/histidine kinase"/>
    <property type="match status" value="1"/>
</dbReference>
<dbReference type="CDD" id="cd00082">
    <property type="entry name" value="HisKA"/>
    <property type="match status" value="1"/>
</dbReference>
<dbReference type="Pfam" id="PF02518">
    <property type="entry name" value="HATPase_c"/>
    <property type="match status" value="1"/>
</dbReference>
<dbReference type="SMART" id="SM00091">
    <property type="entry name" value="PAS"/>
    <property type="match status" value="1"/>
</dbReference>
<dbReference type="InterPro" id="IPR035965">
    <property type="entry name" value="PAS-like_dom_sf"/>
</dbReference>
<dbReference type="EC" id="2.7.13.3" evidence="2"/>
<evidence type="ECO:0000259" key="11">
    <source>
        <dbReference type="PROSITE" id="PS50109"/>
    </source>
</evidence>
<dbReference type="PROSITE" id="PS50113">
    <property type="entry name" value="PAC"/>
    <property type="match status" value="1"/>
</dbReference>
<keyword evidence="9" id="KW-0175">Coiled coil</keyword>
<dbReference type="GO" id="GO:0000155">
    <property type="term" value="F:phosphorelay sensor kinase activity"/>
    <property type="evidence" value="ECO:0007669"/>
    <property type="project" value="InterPro"/>
</dbReference>
<feature type="domain" description="Histidine kinase" evidence="11">
    <location>
        <begin position="577"/>
        <end position="784"/>
    </location>
</feature>
<dbReference type="RefSeq" id="WP_148896955.1">
    <property type="nucleotide sequence ID" value="NZ_VNIB01000016.1"/>
</dbReference>
<dbReference type="Proteomes" id="UP000324159">
    <property type="component" value="Unassembled WGS sequence"/>
</dbReference>
<sequence length="787" mass="88772">MKPLKPGRKIILLVWVLVMIGLFVGVVTNGLIGWTLHDLNQERLRLVAQERRLTRGAEQLRRLSRQAQSALGSLLQLDLGPITVPFPDRELEQLRQELEKTSGVPDIGKVNNELGQQIHSLRRIWQQAVAWRADYRPVYLDSHERKSLRQVRHLLQKLRADLEIFEGRQRLAEARKIRRWRQADPATADLISRELLGSGSQTWRRSLDAVNTELVDLSRMIEILAGEDRLDQLVDLKDNQLKPSLERLDRELRRLRSIGLTGTGELPADPVDRINEALFGRGYTIYREYQTILPGKGGLYQLVSRQLDLMQQREQIQREATRELQRLESLYPPLASLTQKRNQELARQAEHSLANGALNLFMLSLLTLGGFLGLGFLIVRMTKDQIAAMTSLRRQNELILTSAGEGVLGVNSEGRIVFINPSAERMLGWNNQRLTGRHYSEILPGKSGRQAADPIRNTLKKGDSYRGDETVFRRRDDSRVPVACAVTPMLDENRQIEGAVITFMDISDRKAAEQTLRRYYDRLAEQEKALAELNRDLERKVVERTLELEEKSRQLIAAKEELAHAEKLAAIGSLAAGVAHEINNPTAIIRGNVEILRARLSGDRETLDETGEILRQVERISLITGNLLAFARKQNLALSNFDLPSLLAEILDQVSHQVPTENIDLQLSPAPDLPPCRGDRERLRQVFTNIIVNGLQAMPGGGRLTITCEHDHRETRVRILDTGPGIPAEIRKQIFHPFFTTKTDGTGLGLSVSYGIVQAHGGRIVLQSEPGRGSCFTVSLPRPIRDS</sequence>
<dbReference type="GO" id="GO:0006355">
    <property type="term" value="P:regulation of DNA-templated transcription"/>
    <property type="evidence" value="ECO:0007669"/>
    <property type="project" value="InterPro"/>
</dbReference>
<evidence type="ECO:0000256" key="5">
    <source>
        <dbReference type="ARBA" id="ARBA00022741"/>
    </source>
</evidence>
<protein>
    <recommendedName>
        <fullName evidence="2">histidine kinase</fullName>
        <ecNumber evidence="2">2.7.13.3</ecNumber>
    </recommendedName>
</protein>
<accession>A0A5D3WHH1</accession>
<dbReference type="PRINTS" id="PR00344">
    <property type="entry name" value="BCTRLSENSOR"/>
</dbReference>
<feature type="transmembrane region" description="Helical" evidence="10">
    <location>
        <begin position="12"/>
        <end position="36"/>
    </location>
</feature>
<evidence type="ECO:0000259" key="12">
    <source>
        <dbReference type="PROSITE" id="PS50112"/>
    </source>
</evidence>
<dbReference type="Pfam" id="PF00989">
    <property type="entry name" value="PAS"/>
    <property type="match status" value="1"/>
</dbReference>
<dbReference type="PROSITE" id="PS50109">
    <property type="entry name" value="HIS_KIN"/>
    <property type="match status" value="1"/>
</dbReference>
<evidence type="ECO:0000313" key="14">
    <source>
        <dbReference type="EMBL" id="TYO95812.1"/>
    </source>
</evidence>
<keyword evidence="10" id="KW-0812">Transmembrane</keyword>
<evidence type="ECO:0000259" key="13">
    <source>
        <dbReference type="PROSITE" id="PS50113"/>
    </source>
</evidence>
<dbReference type="Gene3D" id="1.10.287.130">
    <property type="match status" value="1"/>
</dbReference>
<dbReference type="EMBL" id="VNIB01000016">
    <property type="protein sequence ID" value="TYO95812.1"/>
    <property type="molecule type" value="Genomic_DNA"/>
</dbReference>
<evidence type="ECO:0000256" key="6">
    <source>
        <dbReference type="ARBA" id="ARBA00022777"/>
    </source>
</evidence>
<dbReference type="InterPro" id="IPR004358">
    <property type="entry name" value="Sig_transdc_His_kin-like_C"/>
</dbReference>
<feature type="domain" description="PAC" evidence="13">
    <location>
        <begin position="466"/>
        <end position="518"/>
    </location>
</feature>
<evidence type="ECO:0000256" key="7">
    <source>
        <dbReference type="ARBA" id="ARBA00022840"/>
    </source>
</evidence>
<dbReference type="InterPro" id="IPR000700">
    <property type="entry name" value="PAS-assoc_C"/>
</dbReference>
<dbReference type="InterPro" id="IPR005467">
    <property type="entry name" value="His_kinase_dom"/>
</dbReference>
<dbReference type="OrthoDB" id="9773941at2"/>
<dbReference type="InterPro" id="IPR000014">
    <property type="entry name" value="PAS"/>
</dbReference>
<evidence type="ECO:0000256" key="4">
    <source>
        <dbReference type="ARBA" id="ARBA00022679"/>
    </source>
</evidence>
<keyword evidence="5" id="KW-0547">Nucleotide-binding</keyword>
<feature type="coiled-coil region" evidence="9">
    <location>
        <begin position="148"/>
        <end position="175"/>
    </location>
</feature>
<comment type="caution">
    <text evidence="14">The sequence shown here is derived from an EMBL/GenBank/DDBJ whole genome shotgun (WGS) entry which is preliminary data.</text>
</comment>
<dbReference type="PROSITE" id="PS50112">
    <property type="entry name" value="PAS"/>
    <property type="match status" value="1"/>
</dbReference>
<evidence type="ECO:0000256" key="1">
    <source>
        <dbReference type="ARBA" id="ARBA00000085"/>
    </source>
</evidence>
<gene>
    <name evidence="14" type="ORF">EDC39_11619</name>
</gene>
<dbReference type="PANTHER" id="PTHR43065:SF10">
    <property type="entry name" value="PEROXIDE STRESS-ACTIVATED HISTIDINE KINASE MAK3"/>
    <property type="match status" value="1"/>
</dbReference>
<evidence type="ECO:0000256" key="8">
    <source>
        <dbReference type="ARBA" id="ARBA00023012"/>
    </source>
</evidence>
<comment type="catalytic activity">
    <reaction evidence="1">
        <text>ATP + protein L-histidine = ADP + protein N-phospho-L-histidine.</text>
        <dbReference type="EC" id="2.7.13.3"/>
    </reaction>
</comment>
<feature type="coiled-coil region" evidence="9">
    <location>
        <begin position="509"/>
        <end position="568"/>
    </location>
</feature>
<reference evidence="14 15" key="1">
    <citation type="submission" date="2019-07" db="EMBL/GenBank/DDBJ databases">
        <title>Genomic Encyclopedia of Type Strains, Phase IV (KMG-IV): sequencing the most valuable type-strain genomes for metagenomic binning, comparative biology and taxonomic classification.</title>
        <authorList>
            <person name="Goeker M."/>
        </authorList>
    </citation>
    <scope>NUCLEOTIDE SEQUENCE [LARGE SCALE GENOMIC DNA]</scope>
    <source>
        <strain evidence="14 15">SS015</strain>
    </source>
</reference>
<dbReference type="InterPro" id="IPR036890">
    <property type="entry name" value="HATPase_C_sf"/>
</dbReference>
<dbReference type="PANTHER" id="PTHR43065">
    <property type="entry name" value="SENSOR HISTIDINE KINASE"/>
    <property type="match status" value="1"/>
</dbReference>
<keyword evidence="4" id="KW-0808">Transferase</keyword>
<evidence type="ECO:0000256" key="3">
    <source>
        <dbReference type="ARBA" id="ARBA00022553"/>
    </source>
</evidence>
<dbReference type="SMART" id="SM00388">
    <property type="entry name" value="HisKA"/>
    <property type="match status" value="1"/>
</dbReference>
<dbReference type="Gene3D" id="3.30.450.20">
    <property type="entry name" value="PAS domain"/>
    <property type="match status" value="1"/>
</dbReference>
<dbReference type="Pfam" id="PF00512">
    <property type="entry name" value="HisKA"/>
    <property type="match status" value="1"/>
</dbReference>
<keyword evidence="8" id="KW-0902">Two-component regulatory system</keyword>
<dbReference type="SUPFAM" id="SSF55785">
    <property type="entry name" value="PYP-like sensor domain (PAS domain)"/>
    <property type="match status" value="1"/>
</dbReference>